<dbReference type="Pfam" id="PF25133">
    <property type="entry name" value="TYW2_N_2"/>
    <property type="match status" value="1"/>
</dbReference>
<dbReference type="InterPro" id="IPR030382">
    <property type="entry name" value="MeTrfase_TRM5/TYW2"/>
</dbReference>
<gene>
    <name evidence="18" type="ORF">PVAP13_2KG437400</name>
</gene>
<keyword evidence="8" id="KW-0819">tRNA processing</keyword>
<dbReference type="Gene3D" id="3.30.300.110">
    <property type="entry name" value="Met-10+ protein-like domains"/>
    <property type="match status" value="1"/>
</dbReference>
<dbReference type="SUPFAM" id="SSF53335">
    <property type="entry name" value="S-adenosyl-L-methionine-dependent methyltransferases"/>
    <property type="match status" value="1"/>
</dbReference>
<dbReference type="InterPro" id="IPR003827">
    <property type="entry name" value="tRNA_yW-synthesising"/>
</dbReference>
<comment type="similarity">
    <text evidence="14">In the N-terminal section; belongs to the TYW3 family.</text>
</comment>
<evidence type="ECO:0000313" key="18">
    <source>
        <dbReference type="EMBL" id="KAG2645681.1"/>
    </source>
</evidence>
<evidence type="ECO:0000256" key="11">
    <source>
        <dbReference type="ARBA" id="ARBA00049202"/>
    </source>
</evidence>
<dbReference type="EMBL" id="CM029039">
    <property type="protein sequence ID" value="KAG2645681.1"/>
    <property type="molecule type" value="Genomic_DNA"/>
</dbReference>
<evidence type="ECO:0000256" key="2">
    <source>
        <dbReference type="ARBA" id="ARBA00012265"/>
    </source>
</evidence>
<keyword evidence="4" id="KW-0880">Kelch repeat</keyword>
<dbReference type="SUPFAM" id="SSF117281">
    <property type="entry name" value="Kelch motif"/>
    <property type="match status" value="1"/>
</dbReference>
<evidence type="ECO:0000313" key="19">
    <source>
        <dbReference type="Proteomes" id="UP000823388"/>
    </source>
</evidence>
<comment type="catalytic activity">
    <reaction evidence="11">
        <text>4-demethyl-7-[(3S)-3-amino-3-carboxypropyl]wyosine(37) in tRNA(Phe) + S-adenosyl-L-methionine = 7-[(3S)-3-amino-3-carboxypropyl]wyosine(37) in tRNA(Phe) + S-adenosyl-L-homocysteine + H(+)</text>
        <dbReference type="Rhea" id="RHEA:36635"/>
        <dbReference type="Rhea" id="RHEA-COMP:10378"/>
        <dbReference type="Rhea" id="RHEA-COMP:10379"/>
        <dbReference type="ChEBI" id="CHEBI:15378"/>
        <dbReference type="ChEBI" id="CHEBI:57856"/>
        <dbReference type="ChEBI" id="CHEBI:59789"/>
        <dbReference type="ChEBI" id="CHEBI:73543"/>
        <dbReference type="ChEBI" id="CHEBI:73550"/>
        <dbReference type="EC" id="2.1.1.282"/>
    </reaction>
</comment>
<name>A0A8T0W8C5_PANVG</name>
<evidence type="ECO:0000256" key="3">
    <source>
        <dbReference type="ARBA" id="ARBA00012750"/>
    </source>
</evidence>
<dbReference type="InterPro" id="IPR056743">
    <property type="entry name" value="TRM5-TYW2-like_MTfase"/>
</dbReference>
<dbReference type="InterPro" id="IPR006652">
    <property type="entry name" value="Kelch_1"/>
</dbReference>
<evidence type="ECO:0000256" key="7">
    <source>
        <dbReference type="ARBA" id="ARBA00022691"/>
    </source>
</evidence>
<dbReference type="GO" id="GO:0030488">
    <property type="term" value="P:tRNA methylation"/>
    <property type="evidence" value="ECO:0007669"/>
    <property type="project" value="TreeGrafter"/>
</dbReference>
<evidence type="ECO:0000256" key="13">
    <source>
        <dbReference type="ARBA" id="ARBA00059779"/>
    </source>
</evidence>
<organism evidence="18 19">
    <name type="scientific">Panicum virgatum</name>
    <name type="common">Blackwell switchgrass</name>
    <dbReference type="NCBI Taxonomy" id="38727"/>
    <lineage>
        <taxon>Eukaryota</taxon>
        <taxon>Viridiplantae</taxon>
        <taxon>Streptophyta</taxon>
        <taxon>Embryophyta</taxon>
        <taxon>Tracheophyta</taxon>
        <taxon>Spermatophyta</taxon>
        <taxon>Magnoliopsida</taxon>
        <taxon>Liliopsida</taxon>
        <taxon>Poales</taxon>
        <taxon>Poaceae</taxon>
        <taxon>PACMAD clade</taxon>
        <taxon>Panicoideae</taxon>
        <taxon>Panicodae</taxon>
        <taxon>Paniceae</taxon>
        <taxon>Panicinae</taxon>
        <taxon>Panicum</taxon>
        <taxon>Panicum sect. Hiantes</taxon>
    </lineage>
</organism>
<protein>
    <recommendedName>
        <fullName evidence="16">tRNA wybutosine-synthesizing protein 2/3/4</fullName>
        <ecNumber evidence="3">2.1.1.282</ecNumber>
        <ecNumber evidence="2">2.5.1.114</ecNumber>
    </recommendedName>
</protein>
<reference evidence="18 19" key="1">
    <citation type="submission" date="2020-05" db="EMBL/GenBank/DDBJ databases">
        <title>WGS assembly of Panicum virgatum.</title>
        <authorList>
            <person name="Lovell J.T."/>
            <person name="Jenkins J."/>
            <person name="Shu S."/>
            <person name="Juenger T.E."/>
            <person name="Schmutz J."/>
        </authorList>
    </citation>
    <scope>NUCLEOTIDE SEQUENCE [LARGE SCALE GENOMIC DNA]</scope>
    <source>
        <strain evidence="19">cv. AP13</strain>
    </source>
</reference>
<dbReference type="InterPro" id="IPR015915">
    <property type="entry name" value="Kelch-typ_b-propeller"/>
</dbReference>
<dbReference type="EC" id="2.5.1.114" evidence="2"/>
<dbReference type="FunFam" id="3.40.50.150:FF:000131">
    <property type="entry name" value="tRNA wybutosine-synthesizing protein 2/3/4"/>
    <property type="match status" value="1"/>
</dbReference>
<evidence type="ECO:0000256" key="10">
    <source>
        <dbReference type="ARBA" id="ARBA00023268"/>
    </source>
</evidence>
<evidence type="ECO:0000256" key="12">
    <source>
        <dbReference type="ARBA" id="ARBA00049400"/>
    </source>
</evidence>
<evidence type="ECO:0000256" key="14">
    <source>
        <dbReference type="ARBA" id="ARBA00061365"/>
    </source>
</evidence>
<evidence type="ECO:0000256" key="4">
    <source>
        <dbReference type="ARBA" id="ARBA00022441"/>
    </source>
</evidence>
<keyword evidence="6" id="KW-0808">Transferase</keyword>
<proteinExistence type="inferred from homology"/>
<dbReference type="PROSITE" id="PS51684">
    <property type="entry name" value="SAM_MT_TRM5_TYW2"/>
    <property type="match status" value="1"/>
</dbReference>
<dbReference type="GO" id="GO:0031591">
    <property type="term" value="P:wybutosine biosynthetic process"/>
    <property type="evidence" value="ECO:0007669"/>
    <property type="project" value="TreeGrafter"/>
</dbReference>
<comment type="caution">
    <text evidence="18">The sequence shown here is derived from an EMBL/GenBank/DDBJ whole genome shotgun (WGS) entry which is preliminary data.</text>
</comment>
<dbReference type="Gene3D" id="2.120.10.80">
    <property type="entry name" value="Kelch-type beta propeller"/>
    <property type="match status" value="2"/>
</dbReference>
<evidence type="ECO:0000256" key="8">
    <source>
        <dbReference type="ARBA" id="ARBA00022694"/>
    </source>
</evidence>
<evidence type="ECO:0000256" key="6">
    <source>
        <dbReference type="ARBA" id="ARBA00022679"/>
    </source>
</evidence>
<feature type="domain" description="SAM-dependent methyltransferase TRM5/TYW2-type" evidence="17">
    <location>
        <begin position="826"/>
        <end position="1085"/>
    </location>
</feature>
<keyword evidence="9" id="KW-0677">Repeat</keyword>
<dbReference type="InterPro" id="IPR056744">
    <property type="entry name" value="TRM5/TYW2-like_N"/>
</dbReference>
<sequence>MDFARRKAAALVALSSPAPDKSPKGGVDAPVAPLLEVLNSHPDLFTTSSCSGRVSVLAQPREGQGQAAAKPKKKARGGGWVYVSHDPADPDAVVEQLFGRSGSGAAGDELVFRFEPMIVAVECRDAAAAAALVATAISAGFRESGITSLQKRAMVAIRCSIRMEVPLGQTGEVVVSPEYVRYLVRIANSKMEANKKRMDGFLDLLQTKGLSGSSAGSNNCNGSDSQPVAHRSSMSCEVKIPLRKGAKNSNEYLVTKKRNGGNNCHSDDRGDSEIGEGSLEAQYFENQNSSWSKGLERGFGNAKRFTLEEKLPENKNYLSTAVLKISGEPIEKLFLWGQSSCVFTVGGEQRVLTFGGFGGPGRHSRRNCSLLLDHKSGSLTEMICKESPSPRMGHTVTYVGNSIYVIGGRGGPSEILDDVWVIQSTENTWLRLECSGNIFRPRHRHAAAAAASKIYVFGGLSNEGIYSCMNVFDTKSKQWSMLAAAGEWPCARHSHSLVSYGSKLFMFGGHDGQQALNDFYSFDTTTLKWNKESTNGGTPSPRFSHCMFIYKNYLGILGGCPITGNNQEVTLLNLKHGVWFSVSIPMLSQCLCVRSSSVLIEDDLVIVGGGASCYAFGTRFNEPIIIDLHSVDSMFKLDNMYGMLIQSCDATSTVDLSRDEQSGIIGHAMKSQNDARSGGFTDSDPLILQLEKKYAKLAKDILKKFGWLDLARKVRVSHDNNHVLFPVNEAFHVLNTDKRIKMEHDDSCTLGEPLAFSENKLAGDNLSLQNALKILSSCNGSFLKDELAISRKPSKSPQTIMKEFVSSLLESKGMSYQLLEQLPARWETLGDIIILPKTCFKDPLWESVGEELWPLIAKSLGAQRLARQGKIMPNGTRDSTLELLLGDNGWVTHHENGIRYSLDATKCMFSSGNRSEKLRMGQLNCRDEVVVDLFAGIGYFVLPFLVKANAKFVYACEWNPHALEALRRNVRDNHVEDRCIILKGDNCVTAPKGVADRVCLGLLPSSECSWATAVRALRVEGGILHIHGNVNDSDETRWLDSVVESISDIAKAHGLPWNISLDHIERVKWYGPHIRHLVVDVRCRPI</sequence>
<dbReference type="FunFam" id="3.30.1960.10:FF:000002">
    <property type="entry name" value="tRNA wybutosine-synthesizing protein 2/3/4"/>
    <property type="match status" value="1"/>
</dbReference>
<dbReference type="Pfam" id="PF02475">
    <property type="entry name" value="TRM5-TYW2_MTfase"/>
    <property type="match status" value="1"/>
</dbReference>
<dbReference type="InterPro" id="IPR036602">
    <property type="entry name" value="tRNA_yW-synthesising-like_sf"/>
</dbReference>
<dbReference type="GO" id="GO:0008175">
    <property type="term" value="F:tRNA methyltransferase activity"/>
    <property type="evidence" value="ECO:0007669"/>
    <property type="project" value="TreeGrafter"/>
</dbReference>
<dbReference type="PANTHER" id="PTHR23245">
    <property type="entry name" value="TRNA METHYLTRANSFERASE"/>
    <property type="match status" value="1"/>
</dbReference>
<comment type="function">
    <text evidence="13">S-adenosyl-L-methionine-dependent transferase that acts as a component of the wybutosine biosynthesis pathway. Wybutosine is a hyper modified guanosine with a tricyclic base found at the 3'-position adjacent to the anticodon of eukaryotic phenylalanine tRNA.</text>
</comment>
<dbReference type="FunFam" id="3.30.300.110:FF:000003">
    <property type="entry name" value="tRNA wybutosine-synthesizing protein 2/3/4"/>
    <property type="match status" value="1"/>
</dbReference>
<comment type="catalytic activity">
    <reaction evidence="12">
        <text>4-demethylwyosine(37) in tRNA(Phe) + S-adenosyl-L-methionine = 4-demethyl-7-[(3S)-3-amino-3-carboxypropyl]wyosine(37) in tRNA(Phe) + S-methyl-5'-thioadenosine + H(+)</text>
        <dbReference type="Rhea" id="RHEA:36355"/>
        <dbReference type="Rhea" id="RHEA-COMP:10164"/>
        <dbReference type="Rhea" id="RHEA-COMP:10378"/>
        <dbReference type="ChEBI" id="CHEBI:15378"/>
        <dbReference type="ChEBI" id="CHEBI:17509"/>
        <dbReference type="ChEBI" id="CHEBI:59789"/>
        <dbReference type="ChEBI" id="CHEBI:64315"/>
        <dbReference type="ChEBI" id="CHEBI:73550"/>
        <dbReference type="EC" id="2.5.1.114"/>
    </reaction>
</comment>
<dbReference type="GO" id="GO:0102522">
    <property type="term" value="F:tRNA 4-demethylwyosine alpha-amino-alpha-carboxypropyltransferase activity"/>
    <property type="evidence" value="ECO:0007669"/>
    <property type="project" value="UniProtKB-EC"/>
</dbReference>
<dbReference type="AlphaFoldDB" id="A0A8T0W8C5"/>
<keyword evidence="19" id="KW-1185">Reference proteome</keyword>
<dbReference type="PANTHER" id="PTHR23245:SF25">
    <property type="entry name" value="TRNA WYBUTOSINE-SYNTHESIZING PROTEIN 2 HOMOLOG"/>
    <property type="match status" value="1"/>
</dbReference>
<dbReference type="EC" id="2.1.1.282" evidence="3"/>
<comment type="similarity">
    <text evidence="15">In the C-terminal section; belongs to the class I-like SAM-binding methyltransferase superfamily. TRM5/TYW2 family.</text>
</comment>
<evidence type="ECO:0000256" key="15">
    <source>
        <dbReference type="ARBA" id="ARBA00061415"/>
    </source>
</evidence>
<evidence type="ECO:0000256" key="16">
    <source>
        <dbReference type="ARBA" id="ARBA00067307"/>
    </source>
</evidence>
<dbReference type="InterPro" id="IPR029063">
    <property type="entry name" value="SAM-dependent_MTases_sf"/>
</dbReference>
<dbReference type="GO" id="GO:0005737">
    <property type="term" value="C:cytoplasm"/>
    <property type="evidence" value="ECO:0007669"/>
    <property type="project" value="TreeGrafter"/>
</dbReference>
<keyword evidence="10" id="KW-0511">Multifunctional enzyme</keyword>
<evidence type="ECO:0000256" key="1">
    <source>
        <dbReference type="ARBA" id="ARBA00004797"/>
    </source>
</evidence>
<dbReference type="Pfam" id="PF24681">
    <property type="entry name" value="Kelch_KLHDC2_KLHL20_DRC7"/>
    <property type="match status" value="1"/>
</dbReference>
<dbReference type="Pfam" id="PF02676">
    <property type="entry name" value="TYW3"/>
    <property type="match status" value="1"/>
</dbReference>
<keyword evidence="5" id="KW-0489">Methyltransferase</keyword>
<dbReference type="Pfam" id="PF01344">
    <property type="entry name" value="Kelch_1"/>
    <property type="match status" value="1"/>
</dbReference>
<evidence type="ECO:0000256" key="9">
    <source>
        <dbReference type="ARBA" id="ARBA00022737"/>
    </source>
</evidence>
<dbReference type="OrthoDB" id="263283at2759"/>
<comment type="pathway">
    <text evidence="1">tRNA modification; wybutosine-tRNA(Phe) biosynthesis.</text>
</comment>
<dbReference type="Gene3D" id="3.40.50.150">
    <property type="entry name" value="Vaccinia Virus protein VP39"/>
    <property type="match status" value="1"/>
</dbReference>
<dbReference type="CDD" id="cd02440">
    <property type="entry name" value="AdoMet_MTases"/>
    <property type="match status" value="1"/>
</dbReference>
<dbReference type="Proteomes" id="UP000823388">
    <property type="component" value="Chromosome 2K"/>
</dbReference>
<keyword evidence="7" id="KW-0949">S-adenosyl-L-methionine</keyword>
<evidence type="ECO:0000256" key="5">
    <source>
        <dbReference type="ARBA" id="ARBA00022603"/>
    </source>
</evidence>
<accession>A0A8T0W8C5</accession>
<dbReference type="Gene3D" id="3.30.1960.10">
    <property type="entry name" value="tRNA wybutosine-synthesizing-like"/>
    <property type="match status" value="1"/>
</dbReference>
<dbReference type="SMART" id="SM00612">
    <property type="entry name" value="Kelch"/>
    <property type="match status" value="3"/>
</dbReference>
<dbReference type="SUPFAM" id="SSF111278">
    <property type="entry name" value="SSo0622-like"/>
    <property type="match status" value="1"/>
</dbReference>
<evidence type="ECO:0000259" key="17">
    <source>
        <dbReference type="PROSITE" id="PS51684"/>
    </source>
</evidence>